<evidence type="ECO:0000256" key="3">
    <source>
        <dbReference type="ARBA" id="ARBA00022840"/>
    </source>
</evidence>
<dbReference type="InterPro" id="IPR001482">
    <property type="entry name" value="T2SS/T4SS_dom"/>
</dbReference>
<dbReference type="PANTHER" id="PTHR30258">
    <property type="entry name" value="TYPE II SECRETION SYSTEM PROTEIN GSPE-RELATED"/>
    <property type="match status" value="1"/>
</dbReference>
<dbReference type="Pfam" id="PF01590">
    <property type="entry name" value="GAF"/>
    <property type="match status" value="1"/>
</dbReference>
<gene>
    <name evidence="5" type="ORF">K1X11_000045</name>
</gene>
<dbReference type="InterPro" id="IPR029016">
    <property type="entry name" value="GAF-like_dom_sf"/>
</dbReference>
<dbReference type="Pfam" id="PF05157">
    <property type="entry name" value="MshEN"/>
    <property type="match status" value="1"/>
</dbReference>
<dbReference type="Gene3D" id="3.30.300.160">
    <property type="entry name" value="Type II secretion system, protein E, N-terminal domain"/>
    <property type="match status" value="1"/>
</dbReference>
<dbReference type="SUPFAM" id="SSF55781">
    <property type="entry name" value="GAF domain-like"/>
    <property type="match status" value="1"/>
</dbReference>
<dbReference type="SUPFAM" id="SSF52540">
    <property type="entry name" value="P-loop containing nucleoside triphosphate hydrolases"/>
    <property type="match status" value="1"/>
</dbReference>
<dbReference type="Pfam" id="PF00437">
    <property type="entry name" value="T2SSE"/>
    <property type="match status" value="1"/>
</dbReference>
<dbReference type="SUPFAM" id="SSF160246">
    <property type="entry name" value="EspE N-terminal domain-like"/>
    <property type="match status" value="1"/>
</dbReference>
<proteinExistence type="inferred from homology"/>
<dbReference type="PANTHER" id="PTHR30258:SF1">
    <property type="entry name" value="PROTEIN TRANSPORT PROTEIN HOFB HOMOLOG"/>
    <property type="match status" value="1"/>
</dbReference>
<dbReference type="Gene3D" id="3.30.450.90">
    <property type="match status" value="1"/>
</dbReference>
<accession>A0ABZ1C7U2</accession>
<evidence type="ECO:0000256" key="2">
    <source>
        <dbReference type="ARBA" id="ARBA00022741"/>
    </source>
</evidence>
<protein>
    <submittedName>
        <fullName evidence="5">ATPase, T2SS/T4P/T4SS family</fullName>
    </submittedName>
</protein>
<comment type="similarity">
    <text evidence="1">Belongs to the GSP E family.</text>
</comment>
<dbReference type="CDD" id="cd01129">
    <property type="entry name" value="PulE-GspE-like"/>
    <property type="match status" value="1"/>
</dbReference>
<evidence type="ECO:0000313" key="6">
    <source>
        <dbReference type="Proteomes" id="UP000738431"/>
    </source>
</evidence>
<organism evidence="5 6">
    <name type="scientific">Actomonas aquatica</name>
    <dbReference type="NCBI Taxonomy" id="2866162"/>
    <lineage>
        <taxon>Bacteria</taxon>
        <taxon>Pseudomonadati</taxon>
        <taxon>Verrucomicrobiota</taxon>
        <taxon>Opitutia</taxon>
        <taxon>Opitutales</taxon>
        <taxon>Opitutaceae</taxon>
        <taxon>Actomonas</taxon>
    </lineage>
</organism>
<evidence type="ECO:0000256" key="1">
    <source>
        <dbReference type="ARBA" id="ARBA00006611"/>
    </source>
</evidence>
<sequence>MAAPNVAGALRRSLLIKVIAKPAPSREDVTSVIELTSTKVVEALQAQSMTLYLVEGNDIAFRHVFYSPTLWKDEPSKEETFRQTAEKLLELRLPLGTGNVGAVIESGTPLFFNADGPDAESLKKMNTGFDVRSMLTVPLKAGSVNIGAIQVLNKEPTAGTDGQFTENDLKLLVEVAEYSATLIQRMLDPKFQLSADDTAKFIARLTDTPLVTDANQIEIDEKLVEVVGDAIIRREGIFPHKQLSPNSVAVLMSNPLDYAKRDAFQMATELHIEEVQVASATFIEELLGKLFKKAPTTESDVDISGVADVISTAYGEGEGGEVSAEDLENEESGPIVQLANRIIEDAYISGASDIHIEPQEKDLIVRYRIDGLCAEKLRLPTKVANALCTRLKIMCNLDIAERRLPQDGRIVFKKYTKKNIDIDLRVATGPMNHGEKVVMRILDKQKTTLPLPALGFSEENLEKYRKCIQQPYGMILHCGPTGSGKSMTLYSALAEINAPDINIQTAEDPIEYTLPGLNQMQMNRQIGLTFARALRCYLRMDPDVILVGEIRDEETAGIAVEAALTGHLLVSTLHTNDAPSTVSRLGEMGVEPFNVSASLLCVCAQRLMRRVCKNCKVPYEPEGREKMLMEKAIGWTGQIYKANPQGCPTCGGLGYKGRVGIHELMVNSEELTAGINKEIEVAELKRIAMRNGMKTLHQDSMLKVKEGITTIEEALANVPPDLIT</sequence>
<dbReference type="PROSITE" id="PS00662">
    <property type="entry name" value="T2SP_E"/>
    <property type="match status" value="1"/>
</dbReference>
<dbReference type="Gene3D" id="3.30.450.40">
    <property type="match status" value="1"/>
</dbReference>
<dbReference type="EMBL" id="CP139781">
    <property type="protein sequence ID" value="WRQ87779.1"/>
    <property type="molecule type" value="Genomic_DNA"/>
</dbReference>
<dbReference type="RefSeq" id="WP_221029178.1">
    <property type="nucleotide sequence ID" value="NZ_CP139781.1"/>
</dbReference>
<dbReference type="Gene3D" id="3.40.50.300">
    <property type="entry name" value="P-loop containing nucleotide triphosphate hydrolases"/>
    <property type="match status" value="1"/>
</dbReference>
<dbReference type="SMART" id="SM00065">
    <property type="entry name" value="GAF"/>
    <property type="match status" value="1"/>
</dbReference>
<evidence type="ECO:0000313" key="5">
    <source>
        <dbReference type="EMBL" id="WRQ87779.1"/>
    </source>
</evidence>
<dbReference type="Proteomes" id="UP000738431">
    <property type="component" value="Chromosome"/>
</dbReference>
<evidence type="ECO:0000259" key="4">
    <source>
        <dbReference type="PROSITE" id="PS00662"/>
    </source>
</evidence>
<dbReference type="InterPro" id="IPR007831">
    <property type="entry name" value="T2SS_GspE_N"/>
</dbReference>
<dbReference type="InterPro" id="IPR037257">
    <property type="entry name" value="T2SS_E_N_sf"/>
</dbReference>
<dbReference type="InterPro" id="IPR027417">
    <property type="entry name" value="P-loop_NTPase"/>
</dbReference>
<dbReference type="InterPro" id="IPR003018">
    <property type="entry name" value="GAF"/>
</dbReference>
<feature type="domain" description="Bacterial type II secretion system protein E" evidence="4">
    <location>
        <begin position="538"/>
        <end position="552"/>
    </location>
</feature>
<keyword evidence="3" id="KW-0067">ATP-binding</keyword>
<keyword evidence="6" id="KW-1185">Reference proteome</keyword>
<reference evidence="5 6" key="1">
    <citation type="submission" date="2023-12" db="EMBL/GenBank/DDBJ databases">
        <title>Description of an unclassified Opitutus bacterium of Verrucomicrobiota.</title>
        <authorList>
            <person name="Zhang D.-F."/>
        </authorList>
    </citation>
    <scope>NUCLEOTIDE SEQUENCE [LARGE SCALE GENOMIC DNA]</scope>
    <source>
        <strain evidence="5 6">WL0086</strain>
    </source>
</reference>
<keyword evidence="2" id="KW-0547">Nucleotide-binding</keyword>
<name>A0ABZ1C7U2_9BACT</name>